<evidence type="ECO:0000256" key="1">
    <source>
        <dbReference type="ARBA" id="ARBA00001623"/>
    </source>
</evidence>
<proteinExistence type="inferred from homology"/>
<keyword evidence="6" id="KW-0479">Metal-binding</keyword>
<evidence type="ECO:0000256" key="5">
    <source>
        <dbReference type="ARBA" id="ARBA00011917"/>
    </source>
</evidence>
<dbReference type="UniPathway" id="UPA00619">
    <property type="reaction ID" value="UER00676"/>
</dbReference>
<dbReference type="GO" id="GO:0046872">
    <property type="term" value="F:metal ion binding"/>
    <property type="evidence" value="ECO:0007669"/>
    <property type="project" value="UniProtKB-KW"/>
</dbReference>
<evidence type="ECO:0000256" key="9">
    <source>
        <dbReference type="ARBA" id="ARBA00031044"/>
    </source>
</evidence>
<dbReference type="Pfam" id="PF16123">
    <property type="entry name" value="HAGH_C"/>
    <property type="match status" value="1"/>
</dbReference>
<dbReference type="PANTHER" id="PTHR11935:SF94">
    <property type="entry name" value="TENZING NORGAY, ISOFORM C"/>
    <property type="match status" value="1"/>
</dbReference>
<dbReference type="InterPro" id="IPR017782">
    <property type="entry name" value="Hydroxyacylglutathione_Hdrlase"/>
</dbReference>
<dbReference type="SMART" id="SM00849">
    <property type="entry name" value="Lactamase_B"/>
    <property type="match status" value="1"/>
</dbReference>
<dbReference type="Proteomes" id="UP000650582">
    <property type="component" value="Unassembled WGS sequence"/>
</dbReference>
<evidence type="ECO:0000256" key="8">
    <source>
        <dbReference type="ARBA" id="ARBA00022833"/>
    </source>
</evidence>
<comment type="cofactor">
    <cofactor evidence="2">
        <name>Zn(2+)</name>
        <dbReference type="ChEBI" id="CHEBI:29105"/>
    </cofactor>
</comment>
<feature type="domain" description="Metallo-beta-lactamase" evidence="10">
    <location>
        <begin position="76"/>
        <end position="257"/>
    </location>
</feature>
<dbReference type="GO" id="GO:0019243">
    <property type="term" value="P:methylglyoxal catabolic process to D-lactate via S-lactoyl-glutathione"/>
    <property type="evidence" value="ECO:0007669"/>
    <property type="project" value="InterPro"/>
</dbReference>
<accession>A0A8H7H1N1</accession>
<keyword evidence="8" id="KW-0862">Zinc</keyword>
<evidence type="ECO:0000313" key="13">
    <source>
        <dbReference type="Proteomes" id="UP000650582"/>
    </source>
</evidence>
<dbReference type="EMBL" id="JACYCF010000013">
    <property type="protein sequence ID" value="KAF8753285.1"/>
    <property type="molecule type" value="Genomic_DNA"/>
</dbReference>
<evidence type="ECO:0000259" key="10">
    <source>
        <dbReference type="SMART" id="SM00849"/>
    </source>
</evidence>
<evidence type="ECO:0000256" key="7">
    <source>
        <dbReference type="ARBA" id="ARBA00022801"/>
    </source>
</evidence>
<comment type="similarity">
    <text evidence="4">Belongs to the metallo-beta-lactamase superfamily. Glyoxalase II family.</text>
</comment>
<organism evidence="11 13">
    <name type="scientific">Rhizoctonia solani</name>
    <dbReference type="NCBI Taxonomy" id="456999"/>
    <lineage>
        <taxon>Eukaryota</taxon>
        <taxon>Fungi</taxon>
        <taxon>Dikarya</taxon>
        <taxon>Basidiomycota</taxon>
        <taxon>Agaricomycotina</taxon>
        <taxon>Agaricomycetes</taxon>
        <taxon>Cantharellales</taxon>
        <taxon>Ceratobasidiaceae</taxon>
        <taxon>Rhizoctonia</taxon>
    </lineage>
</organism>
<reference evidence="11" key="1">
    <citation type="submission" date="2020-09" db="EMBL/GenBank/DDBJ databases">
        <title>Comparative genome analyses of four rice-infecting Rhizoctonia solani isolates reveal extensive enrichment of homogalacturonan modification genes.</title>
        <authorList>
            <person name="Lee D.-Y."/>
            <person name="Jeon J."/>
            <person name="Kim K.-T."/>
            <person name="Cheong K."/>
            <person name="Song H."/>
            <person name="Choi G."/>
            <person name="Ko J."/>
            <person name="Opiyo S.O."/>
            <person name="Zuo S."/>
            <person name="Madhav S."/>
            <person name="Lee Y.-H."/>
            <person name="Wang G.-L."/>
        </authorList>
    </citation>
    <scope>NUCLEOTIDE SEQUENCE</scope>
    <source>
        <strain evidence="12">AG1-IA B2</strain>
        <strain evidence="11">AG1-IA YN-7</strain>
    </source>
</reference>
<keyword evidence="7 11" id="KW-0378">Hydrolase</keyword>
<evidence type="ECO:0000256" key="2">
    <source>
        <dbReference type="ARBA" id="ARBA00001947"/>
    </source>
</evidence>
<evidence type="ECO:0000256" key="6">
    <source>
        <dbReference type="ARBA" id="ARBA00022723"/>
    </source>
</evidence>
<dbReference type="InterPro" id="IPR032282">
    <property type="entry name" value="HAGH_C"/>
</dbReference>
<comment type="caution">
    <text evidence="11">The sequence shown here is derived from an EMBL/GenBank/DDBJ whole genome shotgun (WGS) entry which is preliminary data.</text>
</comment>
<evidence type="ECO:0000313" key="12">
    <source>
        <dbReference type="EMBL" id="KAF8753285.1"/>
    </source>
</evidence>
<dbReference type="InterPro" id="IPR036866">
    <property type="entry name" value="RibonucZ/Hydroxyglut_hydro"/>
</dbReference>
<dbReference type="Proteomes" id="UP000614334">
    <property type="component" value="Unassembled WGS sequence"/>
</dbReference>
<dbReference type="HAMAP" id="MF_01374">
    <property type="entry name" value="Glyoxalase_2"/>
    <property type="match status" value="1"/>
</dbReference>
<sequence length="337" mass="37564">MMTDLRGSSETEFVGTRTILGKYIVFHPYLGHFDATSQPDQSELQPHVIVRLARTTIAMTFARTIMRVVPVPVRSDNYAYLLIDEATKKAAAVDPFDVPKVQAQAEKEGVELAALITTHHHPDHSGGNKEFHSAYPDAPVYGGSDNVPALTHRVKDGDTFSVGENIKVESVPTVYTRPSTQTHIPSWSGAWLPRATRRIRFVIMFRIQFDQNKKESLPDTLFLAGCGRFFEGTAPEMHKALSYLGALPDETVVYNGHEYTKASLAFGAHIDPDAPGMNRLRELAEEKVTTGKSTIADEKQWNVFMRLDSEAVRQATKAQDDVEAMAKLREMKNSFRG</sequence>
<dbReference type="CDD" id="cd07723">
    <property type="entry name" value="hydroxyacylglutathione_hydrolase_MBL-fold"/>
    <property type="match status" value="1"/>
</dbReference>
<evidence type="ECO:0000256" key="4">
    <source>
        <dbReference type="ARBA" id="ARBA00006759"/>
    </source>
</evidence>
<dbReference type="AlphaFoldDB" id="A0A8H7H1N1"/>
<comment type="catalytic activity">
    <reaction evidence="1">
        <text>an S-(2-hydroxyacyl)glutathione + H2O = a 2-hydroxy carboxylate + glutathione + H(+)</text>
        <dbReference type="Rhea" id="RHEA:21864"/>
        <dbReference type="ChEBI" id="CHEBI:15377"/>
        <dbReference type="ChEBI" id="CHEBI:15378"/>
        <dbReference type="ChEBI" id="CHEBI:57925"/>
        <dbReference type="ChEBI" id="CHEBI:58896"/>
        <dbReference type="ChEBI" id="CHEBI:71261"/>
        <dbReference type="EC" id="3.1.2.6"/>
    </reaction>
</comment>
<dbReference type="InterPro" id="IPR001279">
    <property type="entry name" value="Metallo-B-lactamas"/>
</dbReference>
<dbReference type="GO" id="GO:0004416">
    <property type="term" value="F:hydroxyacylglutathione hydrolase activity"/>
    <property type="evidence" value="ECO:0007669"/>
    <property type="project" value="UniProtKB-EC"/>
</dbReference>
<dbReference type="Gene3D" id="3.60.15.10">
    <property type="entry name" value="Ribonuclease Z/Hydroxyacylglutathione hydrolase-like"/>
    <property type="match status" value="1"/>
</dbReference>
<evidence type="ECO:0000256" key="3">
    <source>
        <dbReference type="ARBA" id="ARBA00004963"/>
    </source>
</evidence>
<dbReference type="EMBL" id="JACYCC010000131">
    <property type="protein sequence ID" value="KAF8674011.1"/>
    <property type="molecule type" value="Genomic_DNA"/>
</dbReference>
<dbReference type="PANTHER" id="PTHR11935">
    <property type="entry name" value="BETA LACTAMASE DOMAIN"/>
    <property type="match status" value="1"/>
</dbReference>
<dbReference type="EC" id="3.1.2.6" evidence="5"/>
<gene>
    <name evidence="12" type="ORF">RHS01_06889</name>
    <name evidence="11" type="ORF">RHS04_07282</name>
</gene>
<dbReference type="InterPro" id="IPR035680">
    <property type="entry name" value="Clx_II_MBL"/>
</dbReference>
<evidence type="ECO:0000313" key="11">
    <source>
        <dbReference type="EMBL" id="KAF8674011.1"/>
    </source>
</evidence>
<protein>
    <recommendedName>
        <fullName evidence="5">hydroxyacylglutathione hydrolase</fullName>
        <ecNumber evidence="5">3.1.2.6</ecNumber>
    </recommendedName>
    <alternativeName>
        <fullName evidence="9">Glyoxalase II</fullName>
    </alternativeName>
</protein>
<dbReference type="SUPFAM" id="SSF56281">
    <property type="entry name" value="Metallo-hydrolase/oxidoreductase"/>
    <property type="match status" value="1"/>
</dbReference>
<dbReference type="Pfam" id="PF00753">
    <property type="entry name" value="Lactamase_B"/>
    <property type="match status" value="1"/>
</dbReference>
<name>A0A8H7H1N1_9AGAM</name>
<comment type="pathway">
    <text evidence="3">Secondary metabolite metabolism; methylglyoxal degradation; (R)-lactate from methylglyoxal: step 2/2.</text>
</comment>